<dbReference type="Proteomes" id="UP000253090">
    <property type="component" value="Unassembled WGS sequence"/>
</dbReference>
<gene>
    <name evidence="1" type="ORF">DFP94_101192</name>
</gene>
<organism evidence="1 2">
    <name type="scientific">Fontibacillus phaseoli</name>
    <dbReference type="NCBI Taxonomy" id="1416533"/>
    <lineage>
        <taxon>Bacteria</taxon>
        <taxon>Bacillati</taxon>
        <taxon>Bacillota</taxon>
        <taxon>Bacilli</taxon>
        <taxon>Bacillales</taxon>
        <taxon>Paenibacillaceae</taxon>
        <taxon>Fontibacillus</taxon>
    </lineage>
</organism>
<sequence>MTVDPFTALAVTLRDNAVNKTKEVLSGVAVELGTIKSSGLKLDRFKHEIGDYYVAEFPGTLKLPELKLAGTVTGLKDSGGGGIQGKANYSFEASETKESSLKLQYKPGDRVLVIPLNGGHDAIVICKVVSRGG</sequence>
<comment type="caution">
    <text evidence="1">The sequence shown here is derived from an EMBL/GenBank/DDBJ whole genome shotgun (WGS) entry which is preliminary data.</text>
</comment>
<dbReference type="OrthoDB" id="2678554at2"/>
<dbReference type="EMBL" id="QPJW01000001">
    <property type="protein sequence ID" value="RCX22612.1"/>
    <property type="molecule type" value="Genomic_DNA"/>
</dbReference>
<accession>A0A369BLY4</accession>
<keyword evidence="2" id="KW-1185">Reference proteome</keyword>
<reference evidence="1 2" key="1">
    <citation type="submission" date="2018-07" db="EMBL/GenBank/DDBJ databases">
        <title>Genomic Encyclopedia of Type Strains, Phase III (KMG-III): the genomes of soil and plant-associated and newly described type strains.</title>
        <authorList>
            <person name="Whitman W."/>
        </authorList>
    </citation>
    <scope>NUCLEOTIDE SEQUENCE [LARGE SCALE GENOMIC DNA]</scope>
    <source>
        <strain evidence="1 2">CECT 8333</strain>
    </source>
</reference>
<dbReference type="RefSeq" id="WP_114494582.1">
    <property type="nucleotide sequence ID" value="NZ_QPJW01000001.1"/>
</dbReference>
<protein>
    <submittedName>
        <fullName evidence="1">Uncharacterized protein</fullName>
    </submittedName>
</protein>
<proteinExistence type="predicted"/>
<dbReference type="AlphaFoldDB" id="A0A369BLY4"/>
<name>A0A369BLY4_9BACL</name>
<evidence type="ECO:0000313" key="2">
    <source>
        <dbReference type="Proteomes" id="UP000253090"/>
    </source>
</evidence>
<evidence type="ECO:0000313" key="1">
    <source>
        <dbReference type="EMBL" id="RCX22612.1"/>
    </source>
</evidence>